<name>A0A4S8KXS0_DENBC</name>
<dbReference type="OrthoDB" id="674604at2759"/>
<reference evidence="2 3" key="1">
    <citation type="journal article" date="2019" name="Nat. Ecol. Evol.">
        <title>Megaphylogeny resolves global patterns of mushroom evolution.</title>
        <authorList>
            <person name="Varga T."/>
            <person name="Krizsan K."/>
            <person name="Foldi C."/>
            <person name="Dima B."/>
            <person name="Sanchez-Garcia M."/>
            <person name="Sanchez-Ramirez S."/>
            <person name="Szollosi G.J."/>
            <person name="Szarkandi J.G."/>
            <person name="Papp V."/>
            <person name="Albert L."/>
            <person name="Andreopoulos W."/>
            <person name="Angelini C."/>
            <person name="Antonin V."/>
            <person name="Barry K.W."/>
            <person name="Bougher N.L."/>
            <person name="Buchanan P."/>
            <person name="Buyck B."/>
            <person name="Bense V."/>
            <person name="Catcheside P."/>
            <person name="Chovatia M."/>
            <person name="Cooper J."/>
            <person name="Damon W."/>
            <person name="Desjardin D."/>
            <person name="Finy P."/>
            <person name="Geml J."/>
            <person name="Haridas S."/>
            <person name="Hughes K."/>
            <person name="Justo A."/>
            <person name="Karasinski D."/>
            <person name="Kautmanova I."/>
            <person name="Kiss B."/>
            <person name="Kocsube S."/>
            <person name="Kotiranta H."/>
            <person name="LaButti K.M."/>
            <person name="Lechner B.E."/>
            <person name="Liimatainen K."/>
            <person name="Lipzen A."/>
            <person name="Lukacs Z."/>
            <person name="Mihaltcheva S."/>
            <person name="Morgado L.N."/>
            <person name="Niskanen T."/>
            <person name="Noordeloos M.E."/>
            <person name="Ohm R.A."/>
            <person name="Ortiz-Santana B."/>
            <person name="Ovrebo C."/>
            <person name="Racz N."/>
            <person name="Riley R."/>
            <person name="Savchenko A."/>
            <person name="Shiryaev A."/>
            <person name="Soop K."/>
            <person name="Spirin V."/>
            <person name="Szebenyi C."/>
            <person name="Tomsovsky M."/>
            <person name="Tulloss R.E."/>
            <person name="Uehling J."/>
            <person name="Grigoriev I.V."/>
            <person name="Vagvolgyi C."/>
            <person name="Papp T."/>
            <person name="Martin F.M."/>
            <person name="Miettinen O."/>
            <person name="Hibbett D.S."/>
            <person name="Nagy L.G."/>
        </authorList>
    </citation>
    <scope>NUCLEOTIDE SEQUENCE [LARGE SCALE GENOMIC DNA]</scope>
    <source>
        <strain evidence="2 3">CBS 962.96</strain>
    </source>
</reference>
<dbReference type="PANTHER" id="PTHR10622:SF10">
    <property type="entry name" value="HET DOMAIN-CONTAINING PROTEIN"/>
    <property type="match status" value="1"/>
</dbReference>
<dbReference type="Pfam" id="PF06985">
    <property type="entry name" value="HET"/>
    <property type="match status" value="1"/>
</dbReference>
<dbReference type="Proteomes" id="UP000297245">
    <property type="component" value="Unassembled WGS sequence"/>
</dbReference>
<dbReference type="PANTHER" id="PTHR10622">
    <property type="entry name" value="HET DOMAIN-CONTAINING PROTEIN"/>
    <property type="match status" value="1"/>
</dbReference>
<evidence type="ECO:0000259" key="1">
    <source>
        <dbReference type="Pfam" id="PF06985"/>
    </source>
</evidence>
<gene>
    <name evidence="2" type="ORF">K435DRAFT_823622</name>
</gene>
<keyword evidence="3" id="KW-1185">Reference proteome</keyword>
<feature type="domain" description="Heterokaryon incompatibility" evidence="1">
    <location>
        <begin position="18"/>
        <end position="151"/>
    </location>
</feature>
<dbReference type="InterPro" id="IPR010730">
    <property type="entry name" value="HET"/>
</dbReference>
<evidence type="ECO:0000313" key="3">
    <source>
        <dbReference type="Proteomes" id="UP000297245"/>
    </source>
</evidence>
<evidence type="ECO:0000313" key="2">
    <source>
        <dbReference type="EMBL" id="THU80651.1"/>
    </source>
</evidence>
<dbReference type="EMBL" id="ML179884">
    <property type="protein sequence ID" value="THU80651.1"/>
    <property type="molecule type" value="Genomic_DNA"/>
</dbReference>
<proteinExistence type="predicted"/>
<organism evidence="2 3">
    <name type="scientific">Dendrothele bispora (strain CBS 962.96)</name>
    <dbReference type="NCBI Taxonomy" id="1314807"/>
    <lineage>
        <taxon>Eukaryota</taxon>
        <taxon>Fungi</taxon>
        <taxon>Dikarya</taxon>
        <taxon>Basidiomycota</taxon>
        <taxon>Agaricomycotina</taxon>
        <taxon>Agaricomycetes</taxon>
        <taxon>Agaricomycetidae</taxon>
        <taxon>Agaricales</taxon>
        <taxon>Agaricales incertae sedis</taxon>
        <taxon>Dendrothele</taxon>
    </lineage>
</organism>
<dbReference type="AlphaFoldDB" id="A0A4S8KXS0"/>
<accession>A0A4S8KXS0</accession>
<sequence length="270" mass="31237">MPSHGLSSNSPDTPTPQYAILSHRWNTTAGQEISYKEFLQSPRSEATECKIGYQKILSACRQARIDKLDYLWVDTCCIDQENIGDVHRNIKSMFAYYQHSCVCYAYLADVDSDAELNDELTEYESDHEPSSPEFKHFKKSEWHRRGWTLQELLAPQEVFFFEQSWKYLGTRSVRAREIQSATGIPEDVIQGKTRIHDVNVKERMSWSTLRVTSKAPDQAYCLFGILGVTMEPDYSEDVKTAFNRLREAYIKQYPDKAIIEFAKGTFKVVQ</sequence>
<protein>
    <submittedName>
        <fullName evidence="2">HET-domain-containing protein</fullName>
    </submittedName>
</protein>